<dbReference type="AlphaFoldDB" id="A0A2K9NPJ3"/>
<dbReference type="Gene3D" id="3.10.580.10">
    <property type="entry name" value="CBS-domain"/>
    <property type="match status" value="2"/>
</dbReference>
<dbReference type="EMBL" id="CP025704">
    <property type="protein sequence ID" value="AUN97446.1"/>
    <property type="molecule type" value="Genomic_DNA"/>
</dbReference>
<evidence type="ECO:0000313" key="3">
    <source>
        <dbReference type="Proteomes" id="UP000235584"/>
    </source>
</evidence>
<dbReference type="KEGG" id="bsto:C0V70_04845"/>
<keyword evidence="1" id="KW-0129">CBS domain</keyword>
<dbReference type="SUPFAM" id="SSF54631">
    <property type="entry name" value="CBS-domain pair"/>
    <property type="match status" value="1"/>
</dbReference>
<protein>
    <submittedName>
        <fullName evidence="2">Uncharacterized protein</fullName>
    </submittedName>
</protein>
<keyword evidence="3" id="KW-1185">Reference proteome</keyword>
<dbReference type="SMART" id="SM00116">
    <property type="entry name" value="CBS"/>
    <property type="match status" value="2"/>
</dbReference>
<sequence>MDKVSEVMIKDLVCCTPVTKIEDSKLMMEKYECTKIPVVNSLEDKKIIGVVSISDLATSAEKVIECMSKDTRAVDEDSTVDECLKLMIMNNIEQVPVIDKQGHLCGIITEKILLKK</sequence>
<dbReference type="PANTHER" id="PTHR43080:SF2">
    <property type="entry name" value="CBS DOMAIN-CONTAINING PROTEIN"/>
    <property type="match status" value="1"/>
</dbReference>
<dbReference type="OrthoDB" id="9790355at2"/>
<dbReference type="PROSITE" id="PS51371">
    <property type="entry name" value="CBS"/>
    <property type="match status" value="2"/>
</dbReference>
<dbReference type="RefSeq" id="WP_102242741.1">
    <property type="nucleotide sequence ID" value="NZ_CP025704.1"/>
</dbReference>
<name>A0A2K9NPJ3_BACTC</name>
<evidence type="ECO:0000256" key="1">
    <source>
        <dbReference type="ARBA" id="ARBA00023122"/>
    </source>
</evidence>
<accession>A0A2K9NPJ3</accession>
<dbReference type="InterPro" id="IPR000644">
    <property type="entry name" value="CBS_dom"/>
</dbReference>
<proteinExistence type="predicted"/>
<dbReference type="Pfam" id="PF00571">
    <property type="entry name" value="CBS"/>
    <property type="match status" value="2"/>
</dbReference>
<reference evidence="2 3" key="1">
    <citation type="submission" date="2018-01" db="EMBL/GenBank/DDBJ databases">
        <title>Complete genome sequence of Bacteriovorax stolpii DSM12778.</title>
        <authorList>
            <person name="Tang B."/>
            <person name="Chang J."/>
        </authorList>
    </citation>
    <scope>NUCLEOTIDE SEQUENCE [LARGE SCALE GENOMIC DNA]</scope>
    <source>
        <strain evidence="2 3">DSM 12778</strain>
    </source>
</reference>
<organism evidence="2 3">
    <name type="scientific">Bacteriovorax stolpii</name>
    <name type="common">Bdellovibrio stolpii</name>
    <dbReference type="NCBI Taxonomy" id="960"/>
    <lineage>
        <taxon>Bacteria</taxon>
        <taxon>Pseudomonadati</taxon>
        <taxon>Bdellovibrionota</taxon>
        <taxon>Bacteriovoracia</taxon>
        <taxon>Bacteriovoracales</taxon>
        <taxon>Bacteriovoracaceae</taxon>
        <taxon>Bacteriovorax</taxon>
    </lineage>
</organism>
<dbReference type="Proteomes" id="UP000235584">
    <property type="component" value="Chromosome"/>
</dbReference>
<dbReference type="CDD" id="cd02205">
    <property type="entry name" value="CBS_pair_SF"/>
    <property type="match status" value="1"/>
</dbReference>
<dbReference type="InterPro" id="IPR051257">
    <property type="entry name" value="Diverse_CBS-Domain"/>
</dbReference>
<gene>
    <name evidence="2" type="ORF">C0V70_04845</name>
</gene>
<evidence type="ECO:0000313" key="2">
    <source>
        <dbReference type="EMBL" id="AUN97446.1"/>
    </source>
</evidence>
<dbReference type="InterPro" id="IPR046342">
    <property type="entry name" value="CBS_dom_sf"/>
</dbReference>
<dbReference type="PANTHER" id="PTHR43080">
    <property type="entry name" value="CBS DOMAIN-CONTAINING PROTEIN CBSX3, MITOCHONDRIAL"/>
    <property type="match status" value="1"/>
</dbReference>